<gene>
    <name evidence="1" type="ORF">ACFSC0_17030</name>
</gene>
<keyword evidence="2" id="KW-1185">Reference proteome</keyword>
<dbReference type="EMBL" id="JBHUEY010000006">
    <property type="protein sequence ID" value="MFD1785107.1"/>
    <property type="molecule type" value="Genomic_DNA"/>
</dbReference>
<evidence type="ECO:0000313" key="1">
    <source>
        <dbReference type="EMBL" id="MFD1785107.1"/>
    </source>
</evidence>
<evidence type="ECO:0000313" key="2">
    <source>
        <dbReference type="Proteomes" id="UP001597237"/>
    </source>
</evidence>
<reference evidence="2" key="1">
    <citation type="journal article" date="2019" name="Int. J. Syst. Evol. Microbiol.">
        <title>The Global Catalogue of Microorganisms (GCM) 10K type strain sequencing project: providing services to taxonomists for standard genome sequencing and annotation.</title>
        <authorList>
            <consortium name="The Broad Institute Genomics Platform"/>
            <consortium name="The Broad Institute Genome Sequencing Center for Infectious Disease"/>
            <person name="Wu L."/>
            <person name="Ma J."/>
        </authorList>
    </citation>
    <scope>NUCLEOTIDE SEQUENCE [LARGE SCALE GENOMIC DNA]</scope>
    <source>
        <strain evidence="2">DFY28</strain>
    </source>
</reference>
<accession>A0ABW4N5E9</accession>
<name>A0ABW4N5E9_9CAUL</name>
<protein>
    <submittedName>
        <fullName evidence="1">Uncharacterized protein</fullName>
    </submittedName>
</protein>
<dbReference type="Proteomes" id="UP001597237">
    <property type="component" value="Unassembled WGS sequence"/>
</dbReference>
<organism evidence="1 2">
    <name type="scientific">Phenylobacterium terrae</name>
    <dbReference type="NCBI Taxonomy" id="2665495"/>
    <lineage>
        <taxon>Bacteria</taxon>
        <taxon>Pseudomonadati</taxon>
        <taxon>Pseudomonadota</taxon>
        <taxon>Alphaproteobacteria</taxon>
        <taxon>Caulobacterales</taxon>
        <taxon>Caulobacteraceae</taxon>
        <taxon>Phenylobacterium</taxon>
    </lineage>
</organism>
<sequence length="237" mass="24240">MPQLAVPLTIDPDQVAPLYARDSETGQTIPDPAIEAAASALTVARSQAMAIADLASRLDADPSRTSAARALELRRAALRAGERAAEALDRARSVAQTERAELDAATSAPPIPPGAGALESEVRAALRAMPAGERAKALAAAISAGESLIAGAVLRAPGLLSGLSADELELHRANYRRLHHPGAADRLDRVGRALAALDRAGEALVSFTAKATERGEEAAERSAAADAALNALTAEGA</sequence>
<dbReference type="RefSeq" id="WP_377282061.1">
    <property type="nucleotide sequence ID" value="NZ_JBHRSI010000005.1"/>
</dbReference>
<proteinExistence type="predicted"/>
<comment type="caution">
    <text evidence="1">The sequence shown here is derived from an EMBL/GenBank/DDBJ whole genome shotgun (WGS) entry which is preliminary data.</text>
</comment>